<sequence>MAGKAKGKKENENPTKKKAQEFVEIISIIYDIPNPNQPFHHLHLDKDEQPKMKLIKFILGTKFIKETIHDTKSSGLENALKNG</sequence>
<dbReference type="EMBL" id="REGN01007356">
    <property type="protein sequence ID" value="RNA06529.1"/>
    <property type="molecule type" value="Genomic_DNA"/>
</dbReference>
<accession>A0A3M7Q5J8</accession>
<evidence type="ECO:0000313" key="2">
    <source>
        <dbReference type="Proteomes" id="UP000276133"/>
    </source>
</evidence>
<protein>
    <submittedName>
        <fullName evidence="1">Uncharacterized protein</fullName>
    </submittedName>
</protein>
<proteinExistence type="predicted"/>
<comment type="caution">
    <text evidence="1">The sequence shown here is derived from an EMBL/GenBank/DDBJ whole genome shotgun (WGS) entry which is preliminary data.</text>
</comment>
<evidence type="ECO:0000313" key="1">
    <source>
        <dbReference type="EMBL" id="RNA06529.1"/>
    </source>
</evidence>
<gene>
    <name evidence="1" type="ORF">BpHYR1_031842</name>
</gene>
<reference evidence="1 2" key="1">
    <citation type="journal article" date="2018" name="Sci. Rep.">
        <title>Genomic signatures of local adaptation to the degree of environmental predictability in rotifers.</title>
        <authorList>
            <person name="Franch-Gras L."/>
            <person name="Hahn C."/>
            <person name="Garcia-Roger E.M."/>
            <person name="Carmona M.J."/>
            <person name="Serra M."/>
            <person name="Gomez A."/>
        </authorList>
    </citation>
    <scope>NUCLEOTIDE SEQUENCE [LARGE SCALE GENOMIC DNA]</scope>
    <source>
        <strain evidence="1">HYR1</strain>
    </source>
</reference>
<dbReference type="AlphaFoldDB" id="A0A3M7Q5J8"/>
<keyword evidence="2" id="KW-1185">Reference proteome</keyword>
<name>A0A3M7Q5J8_BRAPC</name>
<organism evidence="1 2">
    <name type="scientific">Brachionus plicatilis</name>
    <name type="common">Marine rotifer</name>
    <name type="synonym">Brachionus muelleri</name>
    <dbReference type="NCBI Taxonomy" id="10195"/>
    <lineage>
        <taxon>Eukaryota</taxon>
        <taxon>Metazoa</taxon>
        <taxon>Spiralia</taxon>
        <taxon>Gnathifera</taxon>
        <taxon>Rotifera</taxon>
        <taxon>Eurotatoria</taxon>
        <taxon>Monogononta</taxon>
        <taxon>Pseudotrocha</taxon>
        <taxon>Ploima</taxon>
        <taxon>Brachionidae</taxon>
        <taxon>Brachionus</taxon>
    </lineage>
</organism>
<dbReference type="Proteomes" id="UP000276133">
    <property type="component" value="Unassembled WGS sequence"/>
</dbReference>